<protein>
    <submittedName>
        <fullName evidence="2">Uncharacterized protein</fullName>
    </submittedName>
</protein>
<name>A0A0E0RIX1_ORYRU</name>
<evidence type="ECO:0000313" key="3">
    <source>
        <dbReference type="Proteomes" id="UP000008022"/>
    </source>
</evidence>
<feature type="compositionally biased region" description="Low complexity" evidence="1">
    <location>
        <begin position="55"/>
        <end position="88"/>
    </location>
</feature>
<keyword evidence="3" id="KW-1185">Reference proteome</keyword>
<organism evidence="2 3">
    <name type="scientific">Oryza rufipogon</name>
    <name type="common">Brownbeard rice</name>
    <name type="synonym">Asian wild rice</name>
    <dbReference type="NCBI Taxonomy" id="4529"/>
    <lineage>
        <taxon>Eukaryota</taxon>
        <taxon>Viridiplantae</taxon>
        <taxon>Streptophyta</taxon>
        <taxon>Embryophyta</taxon>
        <taxon>Tracheophyta</taxon>
        <taxon>Spermatophyta</taxon>
        <taxon>Magnoliopsida</taxon>
        <taxon>Liliopsida</taxon>
        <taxon>Poales</taxon>
        <taxon>Poaceae</taxon>
        <taxon>BOP clade</taxon>
        <taxon>Oryzoideae</taxon>
        <taxon>Oryzeae</taxon>
        <taxon>Oryzinae</taxon>
        <taxon>Oryza</taxon>
    </lineage>
</organism>
<feature type="region of interest" description="Disordered" evidence="1">
    <location>
        <begin position="41"/>
        <end position="106"/>
    </location>
</feature>
<dbReference type="HOGENOM" id="CLU_172260_0_0_1"/>
<evidence type="ECO:0000313" key="2">
    <source>
        <dbReference type="EnsemblPlants" id="ORUFI12G18010.1"/>
    </source>
</evidence>
<accession>A0A0E0RIX1</accession>
<dbReference type="Proteomes" id="UP000008022">
    <property type="component" value="Unassembled WGS sequence"/>
</dbReference>
<dbReference type="AlphaFoldDB" id="A0A0E0RIX1"/>
<dbReference type="STRING" id="4529.A0A0E0RIX1"/>
<reference evidence="3" key="1">
    <citation type="submission" date="2013-06" db="EMBL/GenBank/DDBJ databases">
        <authorList>
            <person name="Zhao Q."/>
        </authorList>
    </citation>
    <scope>NUCLEOTIDE SEQUENCE</scope>
    <source>
        <strain evidence="3">cv. W1943</strain>
    </source>
</reference>
<dbReference type="EnsemblPlants" id="ORUFI12G18010.1">
    <property type="protein sequence ID" value="ORUFI12G18010.1"/>
    <property type="gene ID" value="ORUFI12G18010"/>
</dbReference>
<reference evidence="2" key="2">
    <citation type="submission" date="2015-06" db="UniProtKB">
        <authorList>
            <consortium name="EnsemblPlants"/>
        </authorList>
    </citation>
    <scope>IDENTIFICATION</scope>
</reference>
<sequence>MEAQLLRRFPEWEGNGVADVPFEMYTSSQFTRKNTQYARACSRDKSNACRDRSSDSGSDGNSLCGDDSVSGGSSTTTTATDASASASSRPLLDRRGSTRSSPPPRQASVAAALLLLLV</sequence>
<evidence type="ECO:0000256" key="1">
    <source>
        <dbReference type="SAM" id="MobiDB-lite"/>
    </source>
</evidence>
<proteinExistence type="predicted"/>
<feature type="compositionally biased region" description="Basic and acidic residues" evidence="1">
    <location>
        <begin position="41"/>
        <end position="54"/>
    </location>
</feature>
<dbReference type="Gramene" id="ORUFI12G18010.1">
    <property type="protein sequence ID" value="ORUFI12G18010.1"/>
    <property type="gene ID" value="ORUFI12G18010"/>
</dbReference>